<dbReference type="AlphaFoldDB" id="A0A3Q8S8C9"/>
<accession>A0A3Q8S8C9</accession>
<proteinExistence type="predicted"/>
<feature type="transmembrane region" description="Helical" evidence="1">
    <location>
        <begin position="20"/>
        <end position="40"/>
    </location>
</feature>
<dbReference type="KEGG" id="eri:EEI45_01550"/>
<feature type="transmembrane region" description="Helical" evidence="1">
    <location>
        <begin position="124"/>
        <end position="147"/>
    </location>
</feature>
<gene>
    <name evidence="2" type="ORF">EEI45_01550</name>
</gene>
<evidence type="ECO:0000256" key="1">
    <source>
        <dbReference type="SAM" id="Phobius"/>
    </source>
</evidence>
<evidence type="ECO:0000313" key="3">
    <source>
        <dbReference type="Proteomes" id="UP000278804"/>
    </source>
</evidence>
<reference evidence="2 3" key="1">
    <citation type="journal article" date="2020" name="Int. J. Syst. Evol. Microbiol.">
        <title>Description of Erysipelothrix piscisicarius sp. nov., an emergent fish pathogen, and assessment of virulence using a tiger barb (Puntigrus tetrazona) infection model.</title>
        <authorList>
            <person name="Pomaranski E.K."/>
            <person name="Griffin M.J."/>
            <person name="Camus A.C."/>
            <person name="Armwood A.R."/>
            <person name="Shelley J."/>
            <person name="Waldbieser G.C."/>
            <person name="LaFrentz B.R."/>
            <person name="Garcia J.C."/>
            <person name="Yanong R."/>
            <person name="Soto E."/>
        </authorList>
    </citation>
    <scope>NUCLEOTIDE SEQUENCE [LARGE SCALE GENOMIC DNA]</scope>
    <source>
        <strain evidence="2 3">15TAL0474</strain>
    </source>
</reference>
<keyword evidence="3" id="KW-1185">Reference proteome</keyword>
<protein>
    <submittedName>
        <fullName evidence="2">Uncharacterized protein</fullName>
    </submittedName>
</protein>
<evidence type="ECO:0000313" key="2">
    <source>
        <dbReference type="EMBL" id="AZK44741.1"/>
    </source>
</evidence>
<dbReference type="Proteomes" id="UP000278804">
    <property type="component" value="Chromosome"/>
</dbReference>
<name>A0A3Q8S8C9_9FIRM</name>
<keyword evidence="1" id="KW-0812">Transmembrane</keyword>
<sequence length="181" mass="21323">MIAVMVYRYFLASKNKRLLLYKLWGGSVLLFILNAFFNAFVLAPQYQVKRNLCLTFFLIFLLFYLYEYFITEKYPTFQLIGWICLPITLLLSFKYLNQALILISFASLLYILKDAPRLQFSGGIVLTLIFSLWINPFYFLALLLFPFSQIKKDHLMNPFIPSLILIYHLLSWSFSVLATYA</sequence>
<keyword evidence="1" id="KW-0472">Membrane</keyword>
<organism evidence="2 3">
    <name type="scientific">Erysipelothrix piscisicarius</name>
    <dbReference type="NCBI Taxonomy" id="2485784"/>
    <lineage>
        <taxon>Bacteria</taxon>
        <taxon>Bacillati</taxon>
        <taxon>Bacillota</taxon>
        <taxon>Erysipelotrichia</taxon>
        <taxon>Erysipelotrichales</taxon>
        <taxon>Erysipelotrichaceae</taxon>
        <taxon>Erysipelothrix</taxon>
    </lineage>
</organism>
<dbReference type="EMBL" id="CP034234">
    <property type="protein sequence ID" value="AZK44741.1"/>
    <property type="molecule type" value="Genomic_DNA"/>
</dbReference>
<feature type="transmembrane region" description="Helical" evidence="1">
    <location>
        <begin position="159"/>
        <end position="180"/>
    </location>
</feature>
<keyword evidence="1" id="KW-1133">Transmembrane helix</keyword>
<feature type="transmembrane region" description="Helical" evidence="1">
    <location>
        <begin position="52"/>
        <end position="70"/>
    </location>
</feature>